<dbReference type="AlphaFoldDB" id="A0A6G8F2I3"/>
<feature type="transmembrane region" description="Helical" evidence="1">
    <location>
        <begin position="23"/>
        <end position="39"/>
    </location>
</feature>
<name>A0A6G8F2I3_9PROT</name>
<sequence length="233" mass="26952">MDITNLDANVWQYFFAFMEHNKIFTLILVFTAAVFWLLIKKIVKIPCNIFTGKIDSTKMMLSEWEKDILIFSGNKYHFADDYAKNILFNRLAEKILRSYYLWKKQELDDIKQKKLSVATAASSEYQTSKLDATRQKWQAEFTAWCKFQGIAKDKIKHIIRAYNKVSAGDIKALTFMLTRFNGNYNYLNLCIYAVLNAIEFDLEQASTSFNGDLAGIKIDGYTIKGGHHGTEKN</sequence>
<protein>
    <submittedName>
        <fullName evidence="2">Uncharacterized protein</fullName>
    </submittedName>
</protein>
<evidence type="ECO:0000256" key="1">
    <source>
        <dbReference type="SAM" id="Phobius"/>
    </source>
</evidence>
<accession>A0A6G8F2I3</accession>
<proteinExistence type="predicted"/>
<reference evidence="2" key="1">
    <citation type="journal article" date="2020" name="J. ISSAAS">
        <title>Lactobacilli and other gastrointestinal microbiota of Peromyscus leucopus, reservoir host for agents of Lyme disease and other zoonoses in North America.</title>
        <authorList>
            <person name="Milovic A."/>
            <person name="Bassam K."/>
            <person name="Shao H."/>
            <person name="Chatzistamou I."/>
            <person name="Tufts D.M."/>
            <person name="Diuk-Wasser M."/>
            <person name="Barbour A.G."/>
        </authorList>
    </citation>
    <scope>NUCLEOTIDE SEQUENCE</scope>
    <source>
        <strain evidence="2">LL90</strain>
    </source>
</reference>
<evidence type="ECO:0000313" key="2">
    <source>
        <dbReference type="EMBL" id="QIM10436.1"/>
    </source>
</evidence>
<keyword evidence="1" id="KW-1133">Transmembrane helix</keyword>
<dbReference type="EMBL" id="MN990730">
    <property type="protein sequence ID" value="QIM10436.1"/>
    <property type="molecule type" value="Genomic_DNA"/>
</dbReference>
<keyword evidence="1" id="KW-0812">Transmembrane</keyword>
<gene>
    <name evidence="2" type="ORF">PlAlph_3280</name>
</gene>
<organism evidence="2">
    <name type="scientific">uncultured Alphaproteobacteria bacterium</name>
    <dbReference type="NCBI Taxonomy" id="91750"/>
    <lineage>
        <taxon>Bacteria</taxon>
        <taxon>Pseudomonadati</taxon>
        <taxon>Pseudomonadota</taxon>
        <taxon>Alphaproteobacteria</taxon>
        <taxon>environmental samples</taxon>
    </lineage>
</organism>
<keyword evidence="1" id="KW-0472">Membrane</keyword>